<organism evidence="1 2">
    <name type="scientific">Synaphobranchus kaupii</name>
    <name type="common">Kaup's arrowtooth eel</name>
    <dbReference type="NCBI Taxonomy" id="118154"/>
    <lineage>
        <taxon>Eukaryota</taxon>
        <taxon>Metazoa</taxon>
        <taxon>Chordata</taxon>
        <taxon>Craniata</taxon>
        <taxon>Vertebrata</taxon>
        <taxon>Euteleostomi</taxon>
        <taxon>Actinopterygii</taxon>
        <taxon>Neopterygii</taxon>
        <taxon>Teleostei</taxon>
        <taxon>Anguilliformes</taxon>
        <taxon>Synaphobranchidae</taxon>
        <taxon>Synaphobranchus</taxon>
    </lineage>
</organism>
<dbReference type="EMBL" id="JAINUF010000017">
    <property type="protein sequence ID" value="KAJ8339164.1"/>
    <property type="molecule type" value="Genomic_DNA"/>
</dbReference>
<keyword evidence="2" id="KW-1185">Reference proteome</keyword>
<reference evidence="1" key="1">
    <citation type="journal article" date="2023" name="Science">
        <title>Genome structures resolve the early diversification of teleost fishes.</title>
        <authorList>
            <person name="Parey E."/>
            <person name="Louis A."/>
            <person name="Montfort J."/>
            <person name="Bouchez O."/>
            <person name="Roques C."/>
            <person name="Iampietro C."/>
            <person name="Lluch J."/>
            <person name="Castinel A."/>
            <person name="Donnadieu C."/>
            <person name="Desvignes T."/>
            <person name="Floi Bucao C."/>
            <person name="Jouanno E."/>
            <person name="Wen M."/>
            <person name="Mejri S."/>
            <person name="Dirks R."/>
            <person name="Jansen H."/>
            <person name="Henkel C."/>
            <person name="Chen W.J."/>
            <person name="Zahm M."/>
            <person name="Cabau C."/>
            <person name="Klopp C."/>
            <person name="Thompson A.W."/>
            <person name="Robinson-Rechavi M."/>
            <person name="Braasch I."/>
            <person name="Lecointre G."/>
            <person name="Bobe J."/>
            <person name="Postlethwait J.H."/>
            <person name="Berthelot C."/>
            <person name="Roest Crollius H."/>
            <person name="Guiguen Y."/>
        </authorList>
    </citation>
    <scope>NUCLEOTIDE SEQUENCE</scope>
    <source>
        <strain evidence="1">WJC10195</strain>
    </source>
</reference>
<sequence length="196" mass="21710">MCCVIDGKREVSRRGVGHNTPRSSEDILGSMEPYLMPEPLDTILFVQFVSVPPPTMGCVMCSQLMNMWNVSVKRPSRRAMELSLFPEASSEGYQQVCGLHYMSSFSDAEDCCAVCECPPPTMGCVMCSQLMNMWNVSVKRPSRRAMELSLFPEASSEGYQQVCGLHYMSSFSDAEDCCDDVTPNSSSSTDCLEAEQ</sequence>
<dbReference type="OrthoDB" id="8951749at2759"/>
<dbReference type="AlphaFoldDB" id="A0A9Q1IGY9"/>
<proteinExistence type="predicted"/>
<evidence type="ECO:0000313" key="2">
    <source>
        <dbReference type="Proteomes" id="UP001152622"/>
    </source>
</evidence>
<gene>
    <name evidence="1" type="ORF">SKAU_G00359500</name>
</gene>
<evidence type="ECO:0000313" key="1">
    <source>
        <dbReference type="EMBL" id="KAJ8339164.1"/>
    </source>
</evidence>
<protein>
    <submittedName>
        <fullName evidence="1">Uncharacterized protein</fullName>
    </submittedName>
</protein>
<dbReference type="Proteomes" id="UP001152622">
    <property type="component" value="Chromosome 17"/>
</dbReference>
<accession>A0A9Q1IGY9</accession>
<name>A0A9Q1IGY9_SYNKA</name>
<comment type="caution">
    <text evidence="1">The sequence shown here is derived from an EMBL/GenBank/DDBJ whole genome shotgun (WGS) entry which is preliminary data.</text>
</comment>